<keyword evidence="8" id="KW-0963">Cytoplasm</keyword>
<dbReference type="InterPro" id="IPR037143">
    <property type="entry name" value="4-PPantetheinyl_Trfase_dom_sf"/>
</dbReference>
<evidence type="ECO:0000313" key="10">
    <source>
        <dbReference type="EMBL" id="MTU42254.1"/>
    </source>
</evidence>
<evidence type="ECO:0000256" key="6">
    <source>
        <dbReference type="ARBA" id="ARBA00023098"/>
    </source>
</evidence>
<dbReference type="AlphaFoldDB" id="A0A6I3RWY1"/>
<comment type="catalytic activity">
    <reaction evidence="8">
        <text>apo-[ACP] + CoA = holo-[ACP] + adenosine 3',5'-bisphosphate + H(+)</text>
        <dbReference type="Rhea" id="RHEA:12068"/>
        <dbReference type="Rhea" id="RHEA-COMP:9685"/>
        <dbReference type="Rhea" id="RHEA-COMP:9690"/>
        <dbReference type="ChEBI" id="CHEBI:15378"/>
        <dbReference type="ChEBI" id="CHEBI:29999"/>
        <dbReference type="ChEBI" id="CHEBI:57287"/>
        <dbReference type="ChEBI" id="CHEBI:58343"/>
        <dbReference type="ChEBI" id="CHEBI:64479"/>
        <dbReference type="EC" id="2.7.8.7"/>
    </reaction>
</comment>
<evidence type="ECO:0000259" key="9">
    <source>
        <dbReference type="Pfam" id="PF01648"/>
    </source>
</evidence>
<evidence type="ECO:0000256" key="2">
    <source>
        <dbReference type="ARBA" id="ARBA00022679"/>
    </source>
</evidence>
<feature type="binding site" evidence="8">
    <location>
        <position position="8"/>
    </location>
    <ligand>
        <name>Mg(2+)</name>
        <dbReference type="ChEBI" id="CHEBI:18420"/>
    </ligand>
</feature>
<dbReference type="NCBIfam" id="TIGR00556">
    <property type="entry name" value="pantethn_trn"/>
    <property type="match status" value="1"/>
</dbReference>
<keyword evidence="7 8" id="KW-0275">Fatty acid biosynthesis</keyword>
<dbReference type="Gene3D" id="3.90.470.20">
    <property type="entry name" value="4'-phosphopantetheinyl transferase domain"/>
    <property type="match status" value="1"/>
</dbReference>
<keyword evidence="4 8" id="KW-0276">Fatty acid metabolism</keyword>
<dbReference type="GO" id="GO:0006633">
    <property type="term" value="P:fatty acid biosynthetic process"/>
    <property type="evidence" value="ECO:0007669"/>
    <property type="project" value="UniProtKB-UniRule"/>
</dbReference>
<dbReference type="EC" id="2.7.8.7" evidence="8"/>
<dbReference type="HAMAP" id="MF_00101">
    <property type="entry name" value="AcpS"/>
    <property type="match status" value="1"/>
</dbReference>
<evidence type="ECO:0000313" key="11">
    <source>
        <dbReference type="Proteomes" id="UP000462362"/>
    </source>
</evidence>
<dbReference type="GO" id="GO:0005737">
    <property type="term" value="C:cytoplasm"/>
    <property type="evidence" value="ECO:0007669"/>
    <property type="project" value="UniProtKB-SubCell"/>
</dbReference>
<keyword evidence="2 8" id="KW-0808">Transferase</keyword>
<dbReference type="InterPro" id="IPR004568">
    <property type="entry name" value="Ppantetheine-prot_Trfase_dom"/>
</dbReference>
<comment type="caution">
    <text evidence="10">The sequence shown here is derived from an EMBL/GenBank/DDBJ whole genome shotgun (WGS) entry which is preliminary data.</text>
</comment>
<feature type="domain" description="4'-phosphopantetheinyl transferase" evidence="9">
    <location>
        <begin position="4"/>
        <end position="101"/>
    </location>
</feature>
<protein>
    <recommendedName>
        <fullName evidence="8">Holo-[acyl-carrier-protein] synthase</fullName>
        <shortName evidence="8">Holo-ACP synthase</shortName>
        <ecNumber evidence="8">2.7.8.7</ecNumber>
    </recommendedName>
    <alternativeName>
        <fullName evidence="8">4'-phosphopantetheinyl transferase AcpS</fullName>
    </alternativeName>
</protein>
<evidence type="ECO:0000256" key="1">
    <source>
        <dbReference type="ARBA" id="ARBA00022516"/>
    </source>
</evidence>
<dbReference type="GO" id="GO:0000287">
    <property type="term" value="F:magnesium ion binding"/>
    <property type="evidence" value="ECO:0007669"/>
    <property type="project" value="UniProtKB-UniRule"/>
</dbReference>
<keyword evidence="6 8" id="KW-0443">Lipid metabolism</keyword>
<dbReference type="InterPro" id="IPR002582">
    <property type="entry name" value="ACPS"/>
</dbReference>
<sequence>MISGIGCDIVDIARIKKACLRQPKFCETVLSESEQPIYAVRCEASKERGYRYLASRWAAKEAFSKALGTGFRGAVNFSDISILNNELGAPYIQLSGKLAVQIKNQGLKCHVSISDTDSSAMAMVVIEKE</sequence>
<keyword evidence="3 8" id="KW-0479">Metal-binding</keyword>
<evidence type="ECO:0000256" key="5">
    <source>
        <dbReference type="ARBA" id="ARBA00022842"/>
    </source>
</evidence>
<comment type="subcellular location">
    <subcellularLocation>
        <location evidence="8">Cytoplasm</location>
    </subcellularLocation>
</comment>
<comment type="function">
    <text evidence="8">Transfers the 4'-phosphopantetheine moiety from coenzyme A to a Ser of acyl-carrier-protein.</text>
</comment>
<comment type="cofactor">
    <cofactor evidence="8">
        <name>Mg(2+)</name>
        <dbReference type="ChEBI" id="CHEBI:18420"/>
    </cofactor>
</comment>
<accession>A0A6I3RWY1</accession>
<evidence type="ECO:0000256" key="7">
    <source>
        <dbReference type="ARBA" id="ARBA00023160"/>
    </source>
</evidence>
<dbReference type="RefSeq" id="WP_008810976.1">
    <property type="nucleotide sequence ID" value="NZ_DBEXTD010000309.1"/>
</dbReference>
<reference evidence="10 11" key="1">
    <citation type="journal article" date="2019" name="Nat. Med.">
        <title>A library of human gut bacterial isolates paired with longitudinal multiomics data enables mechanistic microbiome research.</title>
        <authorList>
            <person name="Poyet M."/>
            <person name="Groussin M."/>
            <person name="Gibbons S.M."/>
            <person name="Avila-Pacheco J."/>
            <person name="Jiang X."/>
            <person name="Kearney S.M."/>
            <person name="Perrotta A.R."/>
            <person name="Berdy B."/>
            <person name="Zhao S."/>
            <person name="Lieberman T.D."/>
            <person name="Swanson P.K."/>
            <person name="Smith M."/>
            <person name="Roesemann S."/>
            <person name="Alexander J.E."/>
            <person name="Rich S.A."/>
            <person name="Livny J."/>
            <person name="Vlamakis H."/>
            <person name="Clish C."/>
            <person name="Bullock K."/>
            <person name="Deik A."/>
            <person name="Scott J."/>
            <person name="Pierce K.A."/>
            <person name="Xavier R.J."/>
            <person name="Alm E.J."/>
        </authorList>
    </citation>
    <scope>NUCLEOTIDE SEQUENCE [LARGE SCALE GENOMIC DNA]</scope>
    <source>
        <strain evidence="10 11">BIOML-A2</strain>
    </source>
</reference>
<dbReference type="SUPFAM" id="SSF56214">
    <property type="entry name" value="4'-phosphopantetheinyl transferase"/>
    <property type="match status" value="1"/>
</dbReference>
<organism evidence="10 11">
    <name type="scientific">Parasutterella excrementihominis</name>
    <dbReference type="NCBI Taxonomy" id="487175"/>
    <lineage>
        <taxon>Bacteria</taxon>
        <taxon>Pseudomonadati</taxon>
        <taxon>Pseudomonadota</taxon>
        <taxon>Betaproteobacteria</taxon>
        <taxon>Burkholderiales</taxon>
        <taxon>Sutterellaceae</taxon>
        <taxon>Parasutterella</taxon>
    </lineage>
</organism>
<keyword evidence="1 8" id="KW-0444">Lipid biosynthesis</keyword>
<name>A0A6I3RWY1_9BURK</name>
<dbReference type="InterPro" id="IPR008278">
    <property type="entry name" value="4-PPantetheinyl_Trfase_dom"/>
</dbReference>
<dbReference type="EMBL" id="WNCL01000002">
    <property type="protein sequence ID" value="MTU42254.1"/>
    <property type="molecule type" value="Genomic_DNA"/>
</dbReference>
<keyword evidence="5 8" id="KW-0460">Magnesium</keyword>
<dbReference type="GO" id="GO:0008897">
    <property type="term" value="F:holo-[acyl-carrier-protein] synthase activity"/>
    <property type="evidence" value="ECO:0007669"/>
    <property type="project" value="UniProtKB-UniRule"/>
</dbReference>
<evidence type="ECO:0000256" key="3">
    <source>
        <dbReference type="ARBA" id="ARBA00022723"/>
    </source>
</evidence>
<gene>
    <name evidence="8" type="primary">acpS</name>
    <name evidence="10" type="ORF">GMD42_01185</name>
</gene>
<proteinExistence type="inferred from homology"/>
<comment type="similarity">
    <text evidence="8">Belongs to the P-Pant transferase superfamily. AcpS family.</text>
</comment>
<evidence type="ECO:0000256" key="8">
    <source>
        <dbReference type="HAMAP-Rule" id="MF_00101"/>
    </source>
</evidence>
<evidence type="ECO:0000256" key="4">
    <source>
        <dbReference type="ARBA" id="ARBA00022832"/>
    </source>
</evidence>
<dbReference type="Pfam" id="PF01648">
    <property type="entry name" value="ACPS"/>
    <property type="match status" value="1"/>
</dbReference>
<dbReference type="Proteomes" id="UP000462362">
    <property type="component" value="Unassembled WGS sequence"/>
</dbReference>
<dbReference type="NCBIfam" id="TIGR00516">
    <property type="entry name" value="acpS"/>
    <property type="match status" value="1"/>
</dbReference>
<feature type="binding site" evidence="8">
    <location>
        <position position="61"/>
    </location>
    <ligand>
        <name>Mg(2+)</name>
        <dbReference type="ChEBI" id="CHEBI:18420"/>
    </ligand>
</feature>